<protein>
    <submittedName>
        <fullName evidence="1">Uncharacterized protein YukE</fullName>
    </submittedName>
</protein>
<comment type="caution">
    <text evidence="1">The sequence shown here is derived from an EMBL/GenBank/DDBJ whole genome shotgun (WGS) entry which is preliminary data.</text>
</comment>
<reference evidence="1 2" key="1">
    <citation type="submission" date="2020-08" db="EMBL/GenBank/DDBJ databases">
        <title>Sequencing the genomes of 1000 actinobacteria strains.</title>
        <authorList>
            <person name="Klenk H.-P."/>
        </authorList>
    </citation>
    <scope>NUCLEOTIDE SEQUENCE [LARGE SCALE GENOMIC DNA]</scope>
    <source>
        <strain evidence="1 2">DSM 41654</strain>
    </source>
</reference>
<gene>
    <name evidence="1" type="ORF">FHR34_001627</name>
</gene>
<organism evidence="1 2">
    <name type="scientific">Kitasatospora kifunensis</name>
    <name type="common">Streptomyces kifunensis</name>
    <dbReference type="NCBI Taxonomy" id="58351"/>
    <lineage>
        <taxon>Bacteria</taxon>
        <taxon>Bacillati</taxon>
        <taxon>Actinomycetota</taxon>
        <taxon>Actinomycetes</taxon>
        <taxon>Kitasatosporales</taxon>
        <taxon>Streptomycetaceae</taxon>
        <taxon>Kitasatospora</taxon>
    </lineage>
</organism>
<dbReference type="EMBL" id="JACHJV010000001">
    <property type="protein sequence ID" value="MBB4922634.1"/>
    <property type="molecule type" value="Genomic_DNA"/>
</dbReference>
<dbReference type="Pfam" id="PF06013">
    <property type="entry name" value="WXG100"/>
    <property type="match status" value="1"/>
</dbReference>
<dbReference type="InterPro" id="IPR010310">
    <property type="entry name" value="T7SS_ESAT-6-like"/>
</dbReference>
<dbReference type="Gene3D" id="1.10.287.1060">
    <property type="entry name" value="ESAT-6-like"/>
    <property type="match status" value="1"/>
</dbReference>
<dbReference type="RefSeq" id="WP_184934774.1">
    <property type="nucleotide sequence ID" value="NZ_JACHJV010000001.1"/>
</dbReference>
<evidence type="ECO:0000313" key="1">
    <source>
        <dbReference type="EMBL" id="MBB4922634.1"/>
    </source>
</evidence>
<accession>A0A7W7VUG7</accession>
<keyword evidence="2" id="KW-1185">Reference proteome</keyword>
<dbReference type="SUPFAM" id="SSF140453">
    <property type="entry name" value="EsxAB dimer-like"/>
    <property type="match status" value="1"/>
</dbReference>
<name>A0A7W7VUG7_KITKI</name>
<dbReference type="AlphaFoldDB" id="A0A7W7VUG7"/>
<proteinExistence type="predicted"/>
<dbReference type="Proteomes" id="UP000540506">
    <property type="component" value="Unassembled WGS sequence"/>
</dbReference>
<dbReference type="InterPro" id="IPR036689">
    <property type="entry name" value="ESAT-6-like_sf"/>
</dbReference>
<evidence type="ECO:0000313" key="2">
    <source>
        <dbReference type="Proteomes" id="UP000540506"/>
    </source>
</evidence>
<sequence>MAGGQFQVHPAALTALGGRFGTESQTLAGQVASFETTASDVGQAFGLLGACDGAASQYLQLFNSTSKALNQLTQVLDANNSRLQTSAATYQATDKAVSGNVNNVGKSV</sequence>